<dbReference type="GO" id="GO:0006357">
    <property type="term" value="P:regulation of transcription by RNA polymerase II"/>
    <property type="evidence" value="ECO:0007669"/>
    <property type="project" value="InterPro"/>
</dbReference>
<dbReference type="SUPFAM" id="SSF47954">
    <property type="entry name" value="Cyclin-like"/>
    <property type="match status" value="1"/>
</dbReference>
<protein>
    <submittedName>
        <fullName evidence="1">Cyclin-L1-1</fullName>
    </submittedName>
</protein>
<dbReference type="AlphaFoldDB" id="A0AAV9CKR6"/>
<dbReference type="InterPro" id="IPR043198">
    <property type="entry name" value="Cyclin/Ssn8"/>
</dbReference>
<accession>A0AAV9CKR6</accession>
<keyword evidence="2" id="KW-1185">Reference proteome</keyword>
<dbReference type="InterPro" id="IPR036915">
    <property type="entry name" value="Cyclin-like_sf"/>
</dbReference>
<dbReference type="PANTHER" id="PTHR10026">
    <property type="entry name" value="CYCLIN"/>
    <property type="match status" value="1"/>
</dbReference>
<dbReference type="Gene3D" id="1.10.472.10">
    <property type="entry name" value="Cyclin-like"/>
    <property type="match status" value="1"/>
</dbReference>
<proteinExistence type="predicted"/>
<dbReference type="GO" id="GO:0016538">
    <property type="term" value="F:cyclin-dependent protein serine/threonine kinase regulator activity"/>
    <property type="evidence" value="ECO:0007669"/>
    <property type="project" value="InterPro"/>
</dbReference>
<organism evidence="1 2">
    <name type="scientific">Acorus calamus</name>
    <name type="common">Sweet flag</name>
    <dbReference type="NCBI Taxonomy" id="4465"/>
    <lineage>
        <taxon>Eukaryota</taxon>
        <taxon>Viridiplantae</taxon>
        <taxon>Streptophyta</taxon>
        <taxon>Embryophyta</taxon>
        <taxon>Tracheophyta</taxon>
        <taxon>Spermatophyta</taxon>
        <taxon>Magnoliopsida</taxon>
        <taxon>Liliopsida</taxon>
        <taxon>Acoraceae</taxon>
        <taxon>Acorus</taxon>
    </lineage>
</organism>
<evidence type="ECO:0000313" key="2">
    <source>
        <dbReference type="Proteomes" id="UP001180020"/>
    </source>
</evidence>
<evidence type="ECO:0000313" key="1">
    <source>
        <dbReference type="EMBL" id="KAK1288697.1"/>
    </source>
</evidence>
<reference evidence="1" key="2">
    <citation type="submission" date="2023-06" db="EMBL/GenBank/DDBJ databases">
        <authorList>
            <person name="Ma L."/>
            <person name="Liu K.-W."/>
            <person name="Li Z."/>
            <person name="Hsiao Y.-Y."/>
            <person name="Qi Y."/>
            <person name="Fu T."/>
            <person name="Tang G."/>
            <person name="Zhang D."/>
            <person name="Sun W.-H."/>
            <person name="Liu D.-K."/>
            <person name="Li Y."/>
            <person name="Chen G.-Z."/>
            <person name="Liu X.-D."/>
            <person name="Liao X.-Y."/>
            <person name="Jiang Y.-T."/>
            <person name="Yu X."/>
            <person name="Hao Y."/>
            <person name="Huang J."/>
            <person name="Zhao X.-W."/>
            <person name="Ke S."/>
            <person name="Chen Y.-Y."/>
            <person name="Wu W.-L."/>
            <person name="Hsu J.-L."/>
            <person name="Lin Y.-F."/>
            <person name="Huang M.-D."/>
            <person name="Li C.-Y."/>
            <person name="Huang L."/>
            <person name="Wang Z.-W."/>
            <person name="Zhao X."/>
            <person name="Zhong W.-Y."/>
            <person name="Peng D.-H."/>
            <person name="Ahmad S."/>
            <person name="Lan S."/>
            <person name="Zhang J.-S."/>
            <person name="Tsai W.-C."/>
            <person name="Van De Peer Y."/>
            <person name="Liu Z.-J."/>
        </authorList>
    </citation>
    <scope>NUCLEOTIDE SEQUENCE</scope>
    <source>
        <strain evidence="1">CP</strain>
        <tissue evidence="1">Leaves</tissue>
    </source>
</reference>
<comment type="caution">
    <text evidence="1">The sequence shown here is derived from an EMBL/GenBank/DDBJ whole genome shotgun (WGS) entry which is preliminary data.</text>
</comment>
<gene>
    <name evidence="1" type="primary">CYCL1-1</name>
    <name evidence="1" type="ORF">QJS10_CPB19g00859</name>
</gene>
<reference evidence="1" key="1">
    <citation type="journal article" date="2023" name="Nat. Commun.">
        <title>Diploid and tetraploid genomes of Acorus and the evolution of monocots.</title>
        <authorList>
            <person name="Ma L."/>
            <person name="Liu K.W."/>
            <person name="Li Z."/>
            <person name="Hsiao Y.Y."/>
            <person name="Qi Y."/>
            <person name="Fu T."/>
            <person name="Tang G.D."/>
            <person name="Zhang D."/>
            <person name="Sun W.H."/>
            <person name="Liu D.K."/>
            <person name="Li Y."/>
            <person name="Chen G.Z."/>
            <person name="Liu X.D."/>
            <person name="Liao X.Y."/>
            <person name="Jiang Y.T."/>
            <person name="Yu X."/>
            <person name="Hao Y."/>
            <person name="Huang J."/>
            <person name="Zhao X.W."/>
            <person name="Ke S."/>
            <person name="Chen Y.Y."/>
            <person name="Wu W.L."/>
            <person name="Hsu J.L."/>
            <person name="Lin Y.F."/>
            <person name="Huang M.D."/>
            <person name="Li C.Y."/>
            <person name="Huang L."/>
            <person name="Wang Z.W."/>
            <person name="Zhao X."/>
            <person name="Zhong W.Y."/>
            <person name="Peng D.H."/>
            <person name="Ahmad S."/>
            <person name="Lan S."/>
            <person name="Zhang J.S."/>
            <person name="Tsai W.C."/>
            <person name="Van de Peer Y."/>
            <person name="Liu Z.J."/>
        </authorList>
    </citation>
    <scope>NUCLEOTIDE SEQUENCE</scope>
    <source>
        <strain evidence="1">CP</strain>
    </source>
</reference>
<dbReference type="EMBL" id="JAUJYO010000019">
    <property type="protein sequence ID" value="KAK1288697.1"/>
    <property type="molecule type" value="Genomic_DNA"/>
</dbReference>
<dbReference type="Proteomes" id="UP001180020">
    <property type="component" value="Unassembled WGS sequence"/>
</dbReference>
<sequence>MIYTAIDTFYLTDEQLKNSPSRKDGIDEETETSLRIYGCDLIQESGILLRLPQQVMATGQVLFHRFYCKKSFARFNVKDFTRKYKNDIVLNHVDYIQPLSPLTRGHSPDDCLVTSIDGVKN</sequence>
<name>A0AAV9CKR6_ACOCL</name>